<dbReference type="InterPro" id="IPR007863">
    <property type="entry name" value="Peptidase_M16_C"/>
</dbReference>
<dbReference type="FunFam" id="3.30.830.10:FF:000002">
    <property type="entry name" value="Mitochondrial-processing peptidase subunit beta"/>
    <property type="match status" value="1"/>
</dbReference>
<feature type="chain" id="PRO_5036366828" evidence="10">
    <location>
        <begin position="17"/>
        <end position="508"/>
    </location>
</feature>
<dbReference type="OrthoDB" id="10251424at2759"/>
<accession>A0A5B8MVP2</accession>
<evidence type="ECO:0000256" key="7">
    <source>
        <dbReference type="ARBA" id="ARBA00023049"/>
    </source>
</evidence>
<name>A0A5B8MVP2_9CHLO</name>
<keyword evidence="15" id="KW-1185">Reference proteome</keyword>
<sequence>MASGMRLGAALLGCRALALEGVKKGRDGVKRVYSSLVQAEKNEVFTKYGTPVPQAHSFLPALGYVPQVKVTTLENGLRVATSATASAETAAVGVWIDAGSRFELASDNGAAHFLEHMAFKGTEKRTARSLEQEIENMGGHLNAYTSREQTTYWARVMKKDTGKALDVIADILQNPKLEESAIEREKGVILREMEEVEKMPEEVLFDHLHATAFQNTSLGRTILGPAANVEGMTRDMLSNYIKTHYTAPRFVVSATGAVDHDEIVELSKKLFGDLPTGDGATSETFLASGPGHFTGSEVRFRDPDEKKLHFAVAVQGLPWTDADSIPLMLMQIILGGWSSSGYGDIASGSIHGSSRLASKVAENKLADSVSAFNTHYADTGLFGMTAVCDPAKAQELAWVMMYEFAKLSYEVEESDLERAKTALKAGQLMGVDSICPLAEDIGRQLITYGRYMPKTELFERIDSVSVDTIKEVANRVIYDQDVAIAAVGDTTILPDYNWFRRHTYWLRY</sequence>
<evidence type="ECO:0000313" key="15">
    <source>
        <dbReference type="Proteomes" id="UP000316726"/>
    </source>
</evidence>
<organism evidence="14 15">
    <name type="scientific">Chloropicon primus</name>
    <dbReference type="NCBI Taxonomy" id="1764295"/>
    <lineage>
        <taxon>Eukaryota</taxon>
        <taxon>Viridiplantae</taxon>
        <taxon>Chlorophyta</taxon>
        <taxon>Chloropicophyceae</taxon>
        <taxon>Chloropicales</taxon>
        <taxon>Chloropicaceae</taxon>
        <taxon>Chloropicon</taxon>
    </lineage>
</organism>
<dbReference type="PROSITE" id="PS00143">
    <property type="entry name" value="INSULINASE"/>
    <property type="match status" value="1"/>
</dbReference>
<dbReference type="Proteomes" id="UP000316726">
    <property type="component" value="Chromosome 14"/>
</dbReference>
<comment type="subcellular location">
    <subcellularLocation>
        <location evidence="2">Mitochondrion</location>
    </subcellularLocation>
</comment>
<evidence type="ECO:0000259" key="12">
    <source>
        <dbReference type="Pfam" id="PF05193"/>
    </source>
</evidence>
<feature type="domain" description="Peptidase M16 N-terminal" evidence="11">
    <location>
        <begin position="78"/>
        <end position="225"/>
    </location>
</feature>
<feature type="signal peptide" evidence="10">
    <location>
        <begin position="1"/>
        <end position="16"/>
    </location>
</feature>
<dbReference type="InterPro" id="IPR050361">
    <property type="entry name" value="MPP/UQCRC_Complex"/>
</dbReference>
<reference evidence="13" key="2">
    <citation type="submission" date="2021-01" db="EMBL/GenBank/DDBJ databases">
        <authorList>
            <person name="Corre E."/>
            <person name="Pelletier E."/>
            <person name="Niang G."/>
            <person name="Scheremetjew M."/>
            <person name="Finn R."/>
            <person name="Kale V."/>
            <person name="Holt S."/>
            <person name="Cochrane G."/>
            <person name="Meng A."/>
            <person name="Brown T."/>
            <person name="Cohen L."/>
        </authorList>
    </citation>
    <scope>NUCLEOTIDE SEQUENCE</scope>
    <source>
        <strain evidence="13">CCMP1205</strain>
    </source>
</reference>
<keyword evidence="5" id="KW-0378">Hydrolase</keyword>
<dbReference type="EMBL" id="CP031047">
    <property type="protein sequence ID" value="QDZ24609.1"/>
    <property type="molecule type" value="Genomic_DNA"/>
</dbReference>
<evidence type="ECO:0000256" key="5">
    <source>
        <dbReference type="ARBA" id="ARBA00022801"/>
    </source>
</evidence>
<dbReference type="InterPro" id="IPR011765">
    <property type="entry name" value="Pept_M16_N"/>
</dbReference>
<keyword evidence="4" id="KW-0479">Metal-binding</keyword>
<comment type="similarity">
    <text evidence="9">Belongs to the peptidase M16 family.</text>
</comment>
<dbReference type="Pfam" id="PF05193">
    <property type="entry name" value="Peptidase_M16_C"/>
    <property type="match status" value="1"/>
</dbReference>
<evidence type="ECO:0000256" key="6">
    <source>
        <dbReference type="ARBA" id="ARBA00022833"/>
    </source>
</evidence>
<protein>
    <submittedName>
        <fullName evidence="14">Metallopeptidase</fullName>
    </submittedName>
</protein>
<proteinExistence type="inferred from homology"/>
<dbReference type="PANTHER" id="PTHR11851">
    <property type="entry name" value="METALLOPROTEASE"/>
    <property type="match status" value="1"/>
</dbReference>
<evidence type="ECO:0000313" key="13">
    <source>
        <dbReference type="EMBL" id="CAD9720557.1"/>
    </source>
</evidence>
<comment type="cofactor">
    <cofactor evidence="1">
        <name>Zn(2+)</name>
        <dbReference type="ChEBI" id="CHEBI:29105"/>
    </cofactor>
</comment>
<keyword evidence="7" id="KW-0482">Metalloprotease</keyword>
<dbReference type="EMBL" id="HBHL01014361">
    <property type="protein sequence ID" value="CAD9720557.1"/>
    <property type="molecule type" value="Transcribed_RNA"/>
</dbReference>
<evidence type="ECO:0000256" key="9">
    <source>
        <dbReference type="RuleBase" id="RU004447"/>
    </source>
</evidence>
<keyword evidence="6" id="KW-0862">Zinc</keyword>
<dbReference type="GO" id="GO:0006508">
    <property type="term" value="P:proteolysis"/>
    <property type="evidence" value="ECO:0007669"/>
    <property type="project" value="UniProtKB-KW"/>
</dbReference>
<reference evidence="14 15" key="1">
    <citation type="submission" date="2018-07" db="EMBL/GenBank/DDBJ databases">
        <title>The complete nuclear genome of the prasinophyte Chloropicon primus (CCMP1205).</title>
        <authorList>
            <person name="Pombert J.-F."/>
            <person name="Otis C."/>
            <person name="Turmel M."/>
            <person name="Lemieux C."/>
        </authorList>
    </citation>
    <scope>NUCLEOTIDE SEQUENCE [LARGE SCALE GENOMIC DNA]</scope>
    <source>
        <strain evidence="14 15">CCMP1205</strain>
    </source>
</reference>
<dbReference type="GO" id="GO:0046872">
    <property type="term" value="F:metal ion binding"/>
    <property type="evidence" value="ECO:0007669"/>
    <property type="project" value="UniProtKB-KW"/>
</dbReference>
<evidence type="ECO:0000256" key="8">
    <source>
        <dbReference type="ARBA" id="ARBA00023128"/>
    </source>
</evidence>
<dbReference type="STRING" id="1764295.A0A5B8MVP2"/>
<feature type="domain" description="Peptidase M16 C-terminal" evidence="12">
    <location>
        <begin position="232"/>
        <end position="423"/>
    </location>
</feature>
<dbReference type="Gene3D" id="3.30.830.10">
    <property type="entry name" value="Metalloenzyme, LuxS/M16 peptidase-like"/>
    <property type="match status" value="2"/>
</dbReference>
<dbReference type="InterPro" id="IPR011249">
    <property type="entry name" value="Metalloenz_LuxS/M16"/>
</dbReference>
<keyword evidence="8" id="KW-0496">Mitochondrion</keyword>
<evidence type="ECO:0000256" key="2">
    <source>
        <dbReference type="ARBA" id="ARBA00004173"/>
    </source>
</evidence>
<evidence type="ECO:0000256" key="3">
    <source>
        <dbReference type="ARBA" id="ARBA00022670"/>
    </source>
</evidence>
<dbReference type="Pfam" id="PF00675">
    <property type="entry name" value="Peptidase_M16"/>
    <property type="match status" value="1"/>
</dbReference>
<gene>
    <name evidence="14" type="ORF">A3770_14p71270</name>
    <name evidence="13" type="ORF">CPRI1469_LOCUS9430</name>
</gene>
<dbReference type="PANTHER" id="PTHR11851:SF149">
    <property type="entry name" value="GH01077P"/>
    <property type="match status" value="1"/>
</dbReference>
<evidence type="ECO:0000259" key="11">
    <source>
        <dbReference type="Pfam" id="PF00675"/>
    </source>
</evidence>
<dbReference type="GO" id="GO:0004222">
    <property type="term" value="F:metalloendopeptidase activity"/>
    <property type="evidence" value="ECO:0007669"/>
    <property type="project" value="InterPro"/>
</dbReference>
<evidence type="ECO:0000256" key="1">
    <source>
        <dbReference type="ARBA" id="ARBA00001947"/>
    </source>
</evidence>
<dbReference type="SUPFAM" id="SSF63411">
    <property type="entry name" value="LuxS/MPP-like metallohydrolase"/>
    <property type="match status" value="2"/>
</dbReference>
<keyword evidence="10" id="KW-0732">Signal</keyword>
<dbReference type="GO" id="GO:0005739">
    <property type="term" value="C:mitochondrion"/>
    <property type="evidence" value="ECO:0007669"/>
    <property type="project" value="UniProtKB-SubCell"/>
</dbReference>
<keyword evidence="3" id="KW-0645">Protease</keyword>
<evidence type="ECO:0000256" key="10">
    <source>
        <dbReference type="SAM" id="SignalP"/>
    </source>
</evidence>
<dbReference type="InterPro" id="IPR001431">
    <property type="entry name" value="Pept_M16_Zn_BS"/>
</dbReference>
<evidence type="ECO:0000256" key="4">
    <source>
        <dbReference type="ARBA" id="ARBA00022723"/>
    </source>
</evidence>
<dbReference type="AlphaFoldDB" id="A0A5B8MVP2"/>
<evidence type="ECO:0000313" key="14">
    <source>
        <dbReference type="EMBL" id="QDZ24609.1"/>
    </source>
</evidence>